<evidence type="ECO:0000313" key="2">
    <source>
        <dbReference type="EMBL" id="KAJ3494175.1"/>
    </source>
</evidence>
<sequence>MGFRTHGPLQNPYPGPSELLPVEAGAGLLGTEWKIEGKPAEKVSRWKEEEERVEHEEENQRRWMGRRWADDWMNIDEEEDDSVSEASEDNENGLEDI</sequence>
<reference evidence="2" key="1">
    <citation type="submission" date="2022-07" db="EMBL/GenBank/DDBJ databases">
        <title>Genome Sequence of Agrocybe chaxingu.</title>
        <authorList>
            <person name="Buettner E."/>
        </authorList>
    </citation>
    <scope>NUCLEOTIDE SEQUENCE</scope>
    <source>
        <strain evidence="2">MP-N11</strain>
    </source>
</reference>
<keyword evidence="3" id="KW-1185">Reference proteome</keyword>
<name>A0A9W8JQB9_9AGAR</name>
<accession>A0A9W8JQB9</accession>
<dbReference type="AlphaFoldDB" id="A0A9W8JQB9"/>
<comment type="caution">
    <text evidence="2">The sequence shown here is derived from an EMBL/GenBank/DDBJ whole genome shotgun (WGS) entry which is preliminary data.</text>
</comment>
<evidence type="ECO:0000256" key="1">
    <source>
        <dbReference type="SAM" id="MobiDB-lite"/>
    </source>
</evidence>
<gene>
    <name evidence="2" type="ORF">NLJ89_g10862</name>
</gene>
<proteinExistence type="predicted"/>
<organism evidence="2 3">
    <name type="scientific">Agrocybe chaxingu</name>
    <dbReference type="NCBI Taxonomy" id="84603"/>
    <lineage>
        <taxon>Eukaryota</taxon>
        <taxon>Fungi</taxon>
        <taxon>Dikarya</taxon>
        <taxon>Basidiomycota</taxon>
        <taxon>Agaricomycotina</taxon>
        <taxon>Agaricomycetes</taxon>
        <taxon>Agaricomycetidae</taxon>
        <taxon>Agaricales</taxon>
        <taxon>Agaricineae</taxon>
        <taxon>Strophariaceae</taxon>
        <taxon>Agrocybe</taxon>
    </lineage>
</organism>
<feature type="region of interest" description="Disordered" evidence="1">
    <location>
        <begin position="75"/>
        <end position="97"/>
    </location>
</feature>
<evidence type="ECO:0000313" key="3">
    <source>
        <dbReference type="Proteomes" id="UP001148786"/>
    </source>
</evidence>
<dbReference type="EMBL" id="JANKHO010002166">
    <property type="protein sequence ID" value="KAJ3494175.1"/>
    <property type="molecule type" value="Genomic_DNA"/>
</dbReference>
<dbReference type="Proteomes" id="UP001148786">
    <property type="component" value="Unassembled WGS sequence"/>
</dbReference>
<protein>
    <submittedName>
        <fullName evidence="2">Uncharacterized protein</fullName>
    </submittedName>
</protein>